<keyword evidence="1" id="KW-0732">Signal</keyword>
<evidence type="ECO:0008006" key="4">
    <source>
        <dbReference type="Google" id="ProtNLM"/>
    </source>
</evidence>
<dbReference type="EMBL" id="JAQSIO010000015">
    <property type="protein sequence ID" value="MDD0817155.1"/>
    <property type="molecule type" value="Genomic_DNA"/>
</dbReference>
<dbReference type="InterPro" id="IPR001969">
    <property type="entry name" value="Aspartic_peptidase_AS"/>
</dbReference>
<evidence type="ECO:0000313" key="2">
    <source>
        <dbReference type="EMBL" id="MDD0817155.1"/>
    </source>
</evidence>
<accession>A0ABT5MPJ5</accession>
<dbReference type="PROSITE" id="PS00141">
    <property type="entry name" value="ASP_PROTEASE"/>
    <property type="match status" value="1"/>
</dbReference>
<sequence length="185" mass="19821">MSKMKWAVAALMVGVAVAANAQSGTKPAAPAVKDAIFMEDQLVSRFTVLGVDLAKRQLQLKSGDVSFKVRVRAGVSIDKIKVGDDIDTLLVVREVLALRKGDGISKSETSVVEAPDGSLEGLRLDRIYNVVAVDTGASRIRLSDANHQMAWLRVRSVDVMKDVKVGDQVRAILTVVEVAGVQAKP</sequence>
<evidence type="ECO:0000256" key="1">
    <source>
        <dbReference type="SAM" id="SignalP"/>
    </source>
</evidence>
<name>A0ABT5MPJ5_9BURK</name>
<protein>
    <recommendedName>
        <fullName evidence="4">DUF5666 domain-containing protein</fullName>
    </recommendedName>
</protein>
<feature type="signal peptide" evidence="1">
    <location>
        <begin position="1"/>
        <end position="21"/>
    </location>
</feature>
<proteinExistence type="predicted"/>
<dbReference type="RefSeq" id="WP_273929604.1">
    <property type="nucleotide sequence ID" value="NZ_JAQSIO010000015.1"/>
</dbReference>
<dbReference type="Proteomes" id="UP001528672">
    <property type="component" value="Unassembled WGS sequence"/>
</dbReference>
<gene>
    <name evidence="2" type="ORF">PSQ39_21150</name>
</gene>
<feature type="chain" id="PRO_5045840532" description="DUF5666 domain-containing protein" evidence="1">
    <location>
        <begin position="22"/>
        <end position="185"/>
    </location>
</feature>
<evidence type="ECO:0000313" key="3">
    <source>
        <dbReference type="Proteomes" id="UP001528672"/>
    </source>
</evidence>
<reference evidence="2 3" key="1">
    <citation type="submission" date="2023-02" db="EMBL/GenBank/DDBJ databases">
        <title>Bacterial whole genome sequence for Curvibacter sp. HBC28.</title>
        <authorList>
            <person name="Le V."/>
            <person name="Ko S.-R."/>
            <person name="Ahn C.-Y."/>
            <person name="Oh H.-M."/>
        </authorList>
    </citation>
    <scope>NUCLEOTIDE SEQUENCE [LARGE SCALE GENOMIC DNA]</scope>
    <source>
        <strain evidence="2 3">HBC28</strain>
    </source>
</reference>
<organism evidence="2 3">
    <name type="scientific">Curvibacter microcysteis</name>
    <dbReference type="NCBI Taxonomy" id="3026419"/>
    <lineage>
        <taxon>Bacteria</taxon>
        <taxon>Pseudomonadati</taxon>
        <taxon>Pseudomonadota</taxon>
        <taxon>Betaproteobacteria</taxon>
        <taxon>Burkholderiales</taxon>
        <taxon>Comamonadaceae</taxon>
        <taxon>Curvibacter</taxon>
    </lineage>
</organism>
<comment type="caution">
    <text evidence="2">The sequence shown here is derived from an EMBL/GenBank/DDBJ whole genome shotgun (WGS) entry which is preliminary data.</text>
</comment>
<keyword evidence="3" id="KW-1185">Reference proteome</keyword>